<dbReference type="AlphaFoldDB" id="A0AAV9XM15"/>
<evidence type="ECO:0000313" key="3">
    <source>
        <dbReference type="Proteomes" id="UP001365542"/>
    </source>
</evidence>
<dbReference type="EMBL" id="JAVHJO010000002">
    <property type="protein sequence ID" value="KAK6542681.1"/>
    <property type="molecule type" value="Genomic_DNA"/>
</dbReference>
<evidence type="ECO:0000313" key="2">
    <source>
        <dbReference type="EMBL" id="KAK6542681.1"/>
    </source>
</evidence>
<reference evidence="2 3" key="1">
    <citation type="submission" date="2019-10" db="EMBL/GenBank/DDBJ databases">
        <authorList>
            <person name="Palmer J.M."/>
        </authorList>
    </citation>
    <scope>NUCLEOTIDE SEQUENCE [LARGE SCALE GENOMIC DNA]</scope>
    <source>
        <strain evidence="2 3">TWF694</strain>
    </source>
</reference>
<dbReference type="Proteomes" id="UP001365542">
    <property type="component" value="Unassembled WGS sequence"/>
</dbReference>
<evidence type="ECO:0000256" key="1">
    <source>
        <dbReference type="SAM" id="MobiDB-lite"/>
    </source>
</evidence>
<comment type="caution">
    <text evidence="2">The sequence shown here is derived from an EMBL/GenBank/DDBJ whole genome shotgun (WGS) entry which is preliminary data.</text>
</comment>
<keyword evidence="3" id="KW-1185">Reference proteome</keyword>
<protein>
    <submittedName>
        <fullName evidence="2">Uncharacterized protein</fullName>
    </submittedName>
</protein>
<name>A0AAV9XM15_9PEZI</name>
<feature type="region of interest" description="Disordered" evidence="1">
    <location>
        <begin position="123"/>
        <end position="185"/>
    </location>
</feature>
<accession>A0AAV9XM15</accession>
<feature type="compositionally biased region" description="Polar residues" evidence="1">
    <location>
        <begin position="142"/>
        <end position="159"/>
    </location>
</feature>
<feature type="region of interest" description="Disordered" evidence="1">
    <location>
        <begin position="219"/>
        <end position="261"/>
    </location>
</feature>
<gene>
    <name evidence="2" type="ORF">TWF694_006625</name>
</gene>
<sequence>MDEWYDFDADFWDEYYGGDDEMNMATLANDLAESTVPDINWSIFDENPTSRDLQLFDWEDDWILFEFDHDEYYDVTRRPSISHLRAAIMDEDKQQQFHHSPVPVSAKDAASITAAVPVPVIADESEDSLDGASSRKKRPDLIQQTSSHIGNKSGQSSRSHSNERSGTPSRRSRTPVPNPNTGPQAGEELEVIFEDDQKKVVIVNTGGILGKLRVIRKDTVAPPPSLQLPTVAGPGPSPLRNAASASDSGKLDLPVDAPTPE</sequence>
<proteinExistence type="predicted"/>
<organism evidence="2 3">
    <name type="scientific">Orbilia ellipsospora</name>
    <dbReference type="NCBI Taxonomy" id="2528407"/>
    <lineage>
        <taxon>Eukaryota</taxon>
        <taxon>Fungi</taxon>
        <taxon>Dikarya</taxon>
        <taxon>Ascomycota</taxon>
        <taxon>Pezizomycotina</taxon>
        <taxon>Orbiliomycetes</taxon>
        <taxon>Orbiliales</taxon>
        <taxon>Orbiliaceae</taxon>
        <taxon>Orbilia</taxon>
    </lineage>
</organism>